<proteinExistence type="predicted"/>
<dbReference type="Proteomes" id="UP000295718">
    <property type="component" value="Unassembled WGS sequence"/>
</dbReference>
<dbReference type="STRING" id="1469948.GCA_000732725_03201"/>
<protein>
    <submittedName>
        <fullName evidence="2">Putative acetyltransferase</fullName>
    </submittedName>
</protein>
<dbReference type="SUPFAM" id="SSF55729">
    <property type="entry name" value="Acyl-CoA N-acyltransferases (Nat)"/>
    <property type="match status" value="1"/>
</dbReference>
<dbReference type="RefSeq" id="WP_051869702.1">
    <property type="nucleotide sequence ID" value="NZ_JPNB01000002.1"/>
</dbReference>
<dbReference type="PANTHER" id="PTHR39173:SF1">
    <property type="entry name" value="ACETYLTRANSFERASE"/>
    <property type="match status" value="1"/>
</dbReference>
<organism evidence="2 3">
    <name type="scientific">Kineothrix alysoides</name>
    <dbReference type="NCBI Taxonomy" id="1469948"/>
    <lineage>
        <taxon>Bacteria</taxon>
        <taxon>Bacillati</taxon>
        <taxon>Bacillota</taxon>
        <taxon>Clostridia</taxon>
        <taxon>Lachnospirales</taxon>
        <taxon>Lachnospiraceae</taxon>
        <taxon>Kineothrix</taxon>
    </lineage>
</organism>
<evidence type="ECO:0000313" key="2">
    <source>
        <dbReference type="EMBL" id="TCL57150.1"/>
    </source>
</evidence>
<dbReference type="InterPro" id="IPR000182">
    <property type="entry name" value="GNAT_dom"/>
</dbReference>
<dbReference type="AlphaFoldDB" id="A0A4R1QYC7"/>
<dbReference type="InterPro" id="IPR016181">
    <property type="entry name" value="Acyl_CoA_acyltransferase"/>
</dbReference>
<dbReference type="PANTHER" id="PTHR39173">
    <property type="entry name" value="ACETYLTRANSFERASE"/>
    <property type="match status" value="1"/>
</dbReference>
<gene>
    <name evidence="2" type="ORF">EDD76_10912</name>
</gene>
<feature type="domain" description="N-acetyltransferase" evidence="1">
    <location>
        <begin position="30"/>
        <end position="176"/>
    </location>
</feature>
<sequence length="187" mass="21105">MDKIKLIFPAVEHKGAAESYKKEFFDCNEAVINGSALLDQMAYDEWLENTKRNSNPKTARADWVAASTFFAIRESDSRIIGMIDIRHNLNNEFLAQYGGHIGYSVRPSERRKGYAAKMLQQALDYARGLGLSSVMLGCYSDNLASKKTIETCDGRLAEVKPYLDGRMMNVYWIDLTIIYSSSFSSTI</sequence>
<dbReference type="GO" id="GO:0016747">
    <property type="term" value="F:acyltransferase activity, transferring groups other than amino-acyl groups"/>
    <property type="evidence" value="ECO:0007669"/>
    <property type="project" value="InterPro"/>
</dbReference>
<reference evidence="2 3" key="1">
    <citation type="submission" date="2019-03" db="EMBL/GenBank/DDBJ databases">
        <title>Genomic Encyclopedia of Type Strains, Phase IV (KMG-IV): sequencing the most valuable type-strain genomes for metagenomic binning, comparative biology and taxonomic classification.</title>
        <authorList>
            <person name="Goeker M."/>
        </authorList>
    </citation>
    <scope>NUCLEOTIDE SEQUENCE [LARGE SCALE GENOMIC DNA]</scope>
    <source>
        <strain evidence="2 3">DSM 100556</strain>
    </source>
</reference>
<dbReference type="CDD" id="cd04301">
    <property type="entry name" value="NAT_SF"/>
    <property type="match status" value="1"/>
</dbReference>
<dbReference type="Pfam" id="PF00583">
    <property type="entry name" value="Acetyltransf_1"/>
    <property type="match status" value="1"/>
</dbReference>
<evidence type="ECO:0000259" key="1">
    <source>
        <dbReference type="PROSITE" id="PS51186"/>
    </source>
</evidence>
<comment type="caution">
    <text evidence="2">The sequence shown here is derived from an EMBL/GenBank/DDBJ whole genome shotgun (WGS) entry which is preliminary data.</text>
</comment>
<dbReference type="PROSITE" id="PS51186">
    <property type="entry name" value="GNAT"/>
    <property type="match status" value="1"/>
</dbReference>
<keyword evidence="2" id="KW-0808">Transferase</keyword>
<evidence type="ECO:0000313" key="3">
    <source>
        <dbReference type="Proteomes" id="UP000295718"/>
    </source>
</evidence>
<accession>A0A4R1QYC7</accession>
<dbReference type="Gene3D" id="3.40.630.30">
    <property type="match status" value="1"/>
</dbReference>
<name>A0A4R1QYC7_9FIRM</name>
<dbReference type="OrthoDB" id="9797989at2"/>
<keyword evidence="3" id="KW-1185">Reference proteome</keyword>
<dbReference type="EMBL" id="SLUO01000009">
    <property type="protein sequence ID" value="TCL57150.1"/>
    <property type="molecule type" value="Genomic_DNA"/>
</dbReference>